<evidence type="ECO:0000313" key="3">
    <source>
        <dbReference type="Proteomes" id="UP000665944"/>
    </source>
</evidence>
<name>A0A8X8GRU5_STAHO</name>
<comment type="caution">
    <text evidence="2">The sequence shown here is derived from an EMBL/GenBank/DDBJ whole genome shotgun (WGS) entry which is preliminary data.</text>
</comment>
<keyword evidence="1" id="KW-0812">Transmembrane</keyword>
<accession>A0A8X8GRU5</accession>
<organism evidence="2 3">
    <name type="scientific">Staphylococcus hominis</name>
    <dbReference type="NCBI Taxonomy" id="1290"/>
    <lineage>
        <taxon>Bacteria</taxon>
        <taxon>Bacillati</taxon>
        <taxon>Bacillota</taxon>
        <taxon>Bacilli</taxon>
        <taxon>Bacillales</taxon>
        <taxon>Staphylococcaceae</taxon>
        <taxon>Staphylococcus</taxon>
    </lineage>
</organism>
<dbReference type="RefSeq" id="WP_209244525.1">
    <property type="nucleotide sequence ID" value="NZ_JAGHKT020000031.1"/>
</dbReference>
<keyword evidence="1" id="KW-0472">Membrane</keyword>
<feature type="transmembrane region" description="Helical" evidence="1">
    <location>
        <begin position="6"/>
        <end position="24"/>
    </location>
</feature>
<protein>
    <submittedName>
        <fullName evidence="2">Uncharacterized protein</fullName>
    </submittedName>
</protein>
<keyword evidence="3" id="KW-1185">Reference proteome</keyword>
<keyword evidence="1" id="KW-1133">Transmembrane helix</keyword>
<reference evidence="2 3" key="1">
    <citation type="submission" date="2022-06" db="EMBL/GenBank/DDBJ databases">
        <title>Staphylococcus hominis ShoR14 genome sequence.</title>
        <authorList>
            <person name="Yeo C.C."/>
            <person name="Chew C.H."/>
            <person name="Che Hamzah A.M."/>
            <person name="Al-Trad E.I."/>
        </authorList>
    </citation>
    <scope>NUCLEOTIDE SEQUENCE [LARGE SCALE GENOMIC DNA]</scope>
    <source>
        <strain evidence="2 3">ShoR14</strain>
    </source>
</reference>
<dbReference type="EMBL" id="JAGHKT020000031">
    <property type="protein sequence ID" value="MCM5673355.1"/>
    <property type="molecule type" value="Genomic_DNA"/>
</dbReference>
<dbReference type="Proteomes" id="UP000665944">
    <property type="component" value="Unassembled WGS sequence"/>
</dbReference>
<evidence type="ECO:0000256" key="1">
    <source>
        <dbReference type="SAM" id="Phobius"/>
    </source>
</evidence>
<sequence length="56" mass="6663">MKEKSKELLAVFILGTIMGVFRVYKERKSIKKILKDFKFKSEYPESTSISRYNLDK</sequence>
<gene>
    <name evidence="2" type="ORF">J7T32_011530</name>
</gene>
<evidence type="ECO:0000313" key="2">
    <source>
        <dbReference type="EMBL" id="MCM5673355.1"/>
    </source>
</evidence>
<proteinExistence type="predicted"/>
<dbReference type="AlphaFoldDB" id="A0A8X8GRU5"/>